<keyword evidence="1" id="KW-0472">Membrane</keyword>
<protein>
    <recommendedName>
        <fullName evidence="4">PAP2 superfamily protein</fullName>
    </recommendedName>
</protein>
<proteinExistence type="predicted"/>
<dbReference type="EMBL" id="FSRC01000003">
    <property type="protein sequence ID" value="SIO13999.1"/>
    <property type="molecule type" value="Genomic_DNA"/>
</dbReference>
<reference evidence="3" key="1">
    <citation type="submission" date="2016-11" db="EMBL/GenBank/DDBJ databases">
        <authorList>
            <person name="Varghese N."/>
            <person name="Submissions S."/>
        </authorList>
    </citation>
    <scope>NUCLEOTIDE SEQUENCE [LARGE SCALE GENOMIC DNA]</scope>
    <source>
        <strain evidence="3">DSM 15292</strain>
    </source>
</reference>
<evidence type="ECO:0000313" key="3">
    <source>
        <dbReference type="Proteomes" id="UP000185221"/>
    </source>
</evidence>
<evidence type="ECO:0000313" key="2">
    <source>
        <dbReference type="EMBL" id="SIO13999.1"/>
    </source>
</evidence>
<keyword evidence="1" id="KW-0812">Transmembrane</keyword>
<feature type="transmembrane region" description="Helical" evidence="1">
    <location>
        <begin position="136"/>
        <end position="152"/>
    </location>
</feature>
<keyword evidence="1" id="KW-1133">Transmembrane helix</keyword>
<dbReference type="AlphaFoldDB" id="A0A1N6H2L3"/>
<feature type="transmembrane region" description="Helical" evidence="1">
    <location>
        <begin position="158"/>
        <end position="178"/>
    </location>
</feature>
<feature type="transmembrane region" description="Helical" evidence="1">
    <location>
        <begin position="81"/>
        <end position="99"/>
    </location>
</feature>
<gene>
    <name evidence="2" type="ORF">SAMN05444394_3498</name>
</gene>
<evidence type="ECO:0000256" key="1">
    <source>
        <dbReference type="SAM" id="Phobius"/>
    </source>
</evidence>
<name>A0A1N6H2L3_9BACT</name>
<sequence>MPRFIALFVSVVFQPLLVPTLVFGLILYLVPEASSIPDVFKNRIFLLIVLSTLAIPMVTIFGLRLSGTLKSIHMVDIKDRIVPFIVTTIYFLLTTYFLHDKNELDPILWQVLGIISVSIVGLTLVTFFWKMSAHMTGLGGLVATVIVLNLKFATFDALYPLLGAIVLSGLVATCRLYLNAHKPSEIYIGFVYGFIICFLGFELIYP</sequence>
<feature type="transmembrane region" description="Helical" evidence="1">
    <location>
        <begin position="42"/>
        <end position="61"/>
    </location>
</feature>
<accession>A0A1N6H2L3</accession>
<dbReference type="Proteomes" id="UP000185221">
    <property type="component" value="Unassembled WGS sequence"/>
</dbReference>
<feature type="transmembrane region" description="Helical" evidence="1">
    <location>
        <begin position="185"/>
        <end position="205"/>
    </location>
</feature>
<dbReference type="OrthoDB" id="9786064at2"/>
<dbReference type="STRING" id="226505.SAMN05444394_3498"/>
<organism evidence="2 3">
    <name type="scientific">Algoriphagus halophilus</name>
    <dbReference type="NCBI Taxonomy" id="226505"/>
    <lineage>
        <taxon>Bacteria</taxon>
        <taxon>Pseudomonadati</taxon>
        <taxon>Bacteroidota</taxon>
        <taxon>Cytophagia</taxon>
        <taxon>Cytophagales</taxon>
        <taxon>Cyclobacteriaceae</taxon>
        <taxon>Algoriphagus</taxon>
    </lineage>
</organism>
<feature type="transmembrane region" description="Helical" evidence="1">
    <location>
        <begin position="111"/>
        <end position="129"/>
    </location>
</feature>
<keyword evidence="3" id="KW-1185">Reference proteome</keyword>
<feature type="transmembrane region" description="Helical" evidence="1">
    <location>
        <begin position="7"/>
        <end position="30"/>
    </location>
</feature>
<evidence type="ECO:0008006" key="4">
    <source>
        <dbReference type="Google" id="ProtNLM"/>
    </source>
</evidence>
<dbReference type="RefSeq" id="WP_074226290.1">
    <property type="nucleotide sequence ID" value="NZ_FSRC01000003.1"/>
</dbReference>